<dbReference type="EMBL" id="MDYQ01000121">
    <property type="protein sequence ID" value="PRP81679.1"/>
    <property type="molecule type" value="Genomic_DNA"/>
</dbReference>
<dbReference type="PANTHER" id="PTHR19375">
    <property type="entry name" value="HEAT SHOCK PROTEIN 70KDA"/>
    <property type="match status" value="1"/>
</dbReference>
<dbReference type="STRING" id="1890364.A0A2P6NCJ7"/>
<evidence type="ECO:0000313" key="4">
    <source>
        <dbReference type="EMBL" id="PRP81679.1"/>
    </source>
</evidence>
<organism evidence="4 5">
    <name type="scientific">Planoprotostelium fungivorum</name>
    <dbReference type="NCBI Taxonomy" id="1890364"/>
    <lineage>
        <taxon>Eukaryota</taxon>
        <taxon>Amoebozoa</taxon>
        <taxon>Evosea</taxon>
        <taxon>Variosea</taxon>
        <taxon>Cavosteliida</taxon>
        <taxon>Cavosteliaceae</taxon>
        <taxon>Planoprotostelium</taxon>
    </lineage>
</organism>
<feature type="transmembrane region" description="Helical" evidence="3">
    <location>
        <begin position="6"/>
        <end position="24"/>
    </location>
</feature>
<keyword evidence="3" id="KW-0812">Transmembrane</keyword>
<dbReference type="AlphaFoldDB" id="A0A2P6NCJ7"/>
<keyword evidence="1" id="KW-0547">Nucleotide-binding</keyword>
<evidence type="ECO:0000256" key="1">
    <source>
        <dbReference type="ARBA" id="ARBA00022741"/>
    </source>
</evidence>
<gene>
    <name evidence="4" type="ORF">PROFUN_01186</name>
</gene>
<dbReference type="GO" id="GO:0140662">
    <property type="term" value="F:ATP-dependent protein folding chaperone"/>
    <property type="evidence" value="ECO:0007669"/>
    <property type="project" value="InterPro"/>
</dbReference>
<comment type="caution">
    <text evidence="4">The sequence shown here is derived from an EMBL/GenBank/DDBJ whole genome shotgun (WGS) entry which is preliminary data.</text>
</comment>
<dbReference type="InterPro" id="IPR018181">
    <property type="entry name" value="Heat_shock_70_CS"/>
</dbReference>
<evidence type="ECO:0000256" key="2">
    <source>
        <dbReference type="ARBA" id="ARBA00022840"/>
    </source>
</evidence>
<dbReference type="InterPro" id="IPR043129">
    <property type="entry name" value="ATPase_NBD"/>
</dbReference>
<dbReference type="FunFam" id="3.90.640.10:FF:000003">
    <property type="entry name" value="Molecular chaperone DnaK"/>
    <property type="match status" value="1"/>
</dbReference>
<evidence type="ECO:0000256" key="3">
    <source>
        <dbReference type="SAM" id="Phobius"/>
    </source>
</evidence>
<dbReference type="GO" id="GO:0005524">
    <property type="term" value="F:ATP binding"/>
    <property type="evidence" value="ECO:0007669"/>
    <property type="project" value="UniProtKB-KW"/>
</dbReference>
<keyword evidence="4" id="KW-0346">Stress response</keyword>
<dbReference type="OrthoDB" id="2401965at2759"/>
<dbReference type="PRINTS" id="PR00301">
    <property type="entry name" value="HEATSHOCK70"/>
</dbReference>
<keyword evidence="3" id="KW-0472">Membrane</keyword>
<dbReference type="Gene3D" id="3.30.420.40">
    <property type="match status" value="2"/>
</dbReference>
<dbReference type="InParanoid" id="A0A2P6NCJ7"/>
<sequence length="429" mass="47908">MAQISVSWLISAVFVAVISSALFLREFRINSPITAVGMDLGTSFSCSAAHNETSGKAFILRDEKGRGTTASIVAFTQEGKILTGEDARLYALEFPSRTVFDAKRFIGRKMSHIKKDLDLDLYPFQVRHSLRQTSSGLKHYRPEEISAEILKRLKGVAETNIGRSISQVVLAVPVEFTEEQMNATTRAAQLAGLEVLRLIYEPTAAAMAYGLHAKMNVQGILVFDFGGGTLDVSLLSVSRRVFNVRATYGDKRLGGEDFNHYMMNYFLENIRKAWGEETVSEREKDRKFIQAVRAEVERTKIALSTVESITFEVHDGGKSYREELNRTHFDHLNRHLFERAMIPVEKVLQCAEATIDEVDEIVLIGGSSRLLRVRELLREKFGDKLNTEVNPDQAVAMGTAVQAGILTDARNIPVAAVEQPYRAPECSNE</sequence>
<dbReference type="PROSITE" id="PS00329">
    <property type="entry name" value="HSP70_2"/>
    <property type="match status" value="1"/>
</dbReference>
<dbReference type="InterPro" id="IPR013126">
    <property type="entry name" value="Hsp_70_fam"/>
</dbReference>
<keyword evidence="5" id="KW-1185">Reference proteome</keyword>
<dbReference type="SUPFAM" id="SSF53067">
    <property type="entry name" value="Actin-like ATPase domain"/>
    <property type="match status" value="2"/>
</dbReference>
<name>A0A2P6NCJ7_9EUKA</name>
<dbReference type="Gene3D" id="3.90.640.10">
    <property type="entry name" value="Actin, Chain A, domain 4"/>
    <property type="match status" value="1"/>
</dbReference>
<evidence type="ECO:0000313" key="5">
    <source>
        <dbReference type="Proteomes" id="UP000241769"/>
    </source>
</evidence>
<protein>
    <submittedName>
        <fullName evidence="4">Heat shock 70 kD protein cognate</fullName>
    </submittedName>
</protein>
<reference evidence="4 5" key="1">
    <citation type="journal article" date="2018" name="Genome Biol. Evol.">
        <title>Multiple Roots of Fruiting Body Formation in Amoebozoa.</title>
        <authorList>
            <person name="Hillmann F."/>
            <person name="Forbes G."/>
            <person name="Novohradska S."/>
            <person name="Ferling I."/>
            <person name="Riege K."/>
            <person name="Groth M."/>
            <person name="Westermann M."/>
            <person name="Marz M."/>
            <person name="Spaller T."/>
            <person name="Winckler T."/>
            <person name="Schaap P."/>
            <person name="Glockner G."/>
        </authorList>
    </citation>
    <scope>NUCLEOTIDE SEQUENCE [LARGE SCALE GENOMIC DNA]</scope>
    <source>
        <strain evidence="4 5">Jena</strain>
    </source>
</reference>
<keyword evidence="2" id="KW-0067">ATP-binding</keyword>
<proteinExistence type="predicted"/>
<dbReference type="Pfam" id="PF00012">
    <property type="entry name" value="HSP70"/>
    <property type="match status" value="1"/>
</dbReference>
<keyword evidence="3" id="KW-1133">Transmembrane helix</keyword>
<accession>A0A2P6NCJ7</accession>
<dbReference type="Proteomes" id="UP000241769">
    <property type="component" value="Unassembled WGS sequence"/>
</dbReference>